<dbReference type="WBParaSite" id="nRc.2.0.1.t02215-RA">
    <property type="protein sequence ID" value="nRc.2.0.1.t02215-RA"/>
    <property type="gene ID" value="nRc.2.0.1.g02215"/>
</dbReference>
<accession>A0A915HL59</accession>
<reference evidence="2" key="1">
    <citation type="submission" date="2022-11" db="UniProtKB">
        <authorList>
            <consortium name="WormBaseParasite"/>
        </authorList>
    </citation>
    <scope>IDENTIFICATION</scope>
</reference>
<organism evidence="1 2">
    <name type="scientific">Romanomermis culicivorax</name>
    <name type="common">Nematode worm</name>
    <dbReference type="NCBI Taxonomy" id="13658"/>
    <lineage>
        <taxon>Eukaryota</taxon>
        <taxon>Metazoa</taxon>
        <taxon>Ecdysozoa</taxon>
        <taxon>Nematoda</taxon>
        <taxon>Enoplea</taxon>
        <taxon>Dorylaimia</taxon>
        <taxon>Mermithida</taxon>
        <taxon>Mermithoidea</taxon>
        <taxon>Mermithidae</taxon>
        <taxon>Romanomermis</taxon>
    </lineage>
</organism>
<evidence type="ECO:0000313" key="2">
    <source>
        <dbReference type="WBParaSite" id="nRc.2.0.1.t02215-RA"/>
    </source>
</evidence>
<sequence>MHPLIIDGAAMNKRLLCFFICLENEFRYDASNHVKMSALRRLTRDTPRDMIQDMMRYEDAKNFLMFQLAPDCNQMTFKHELASIAPEVIEEPARF</sequence>
<keyword evidence="1" id="KW-1185">Reference proteome</keyword>
<dbReference type="AlphaFoldDB" id="A0A915HL59"/>
<name>A0A915HL59_ROMCU</name>
<proteinExistence type="predicted"/>
<dbReference type="Proteomes" id="UP000887565">
    <property type="component" value="Unplaced"/>
</dbReference>
<evidence type="ECO:0000313" key="1">
    <source>
        <dbReference type="Proteomes" id="UP000887565"/>
    </source>
</evidence>
<protein>
    <submittedName>
        <fullName evidence="2">Uncharacterized protein</fullName>
    </submittedName>
</protein>